<comment type="caution">
    <text evidence="4">Lacks conserved residue(s) required for the propagation of feature annotation.</text>
</comment>
<evidence type="ECO:0000313" key="7">
    <source>
        <dbReference type="Proteomes" id="UP000244338"/>
    </source>
</evidence>
<sequence length="242" mass="26939">MELLKVRDADALSAQAFEHVKARLLEKPDLVLGLATGSTPIGLYQRLVQAYRNGEISFARARSVNLDEYVGLPPNHDQSYAYFMRYHLFDHIDMPEDAHDIPNGMARDLEAECARYEAQIKRLGGVDLQILGIGTNGHIGFNEPGTPFDSRTHVTTLTEETRQANARFFNTPEDVPKQAITMGLATIMESREIILLASGKSKQEAIRRLFQKEVSTDLPASILTQHPRVTVIVDEEAGALLP</sequence>
<evidence type="ECO:0000259" key="5">
    <source>
        <dbReference type="Pfam" id="PF01182"/>
    </source>
</evidence>
<name>A0A2R6XXY3_9BACL</name>
<comment type="caution">
    <text evidence="6">The sequence shown here is derived from an EMBL/GenBank/DDBJ whole genome shotgun (WGS) entry which is preliminary data.</text>
</comment>
<dbReference type="GO" id="GO:0005737">
    <property type="term" value="C:cytoplasm"/>
    <property type="evidence" value="ECO:0007669"/>
    <property type="project" value="TreeGrafter"/>
</dbReference>
<dbReference type="GO" id="GO:0005975">
    <property type="term" value="P:carbohydrate metabolic process"/>
    <property type="evidence" value="ECO:0007669"/>
    <property type="project" value="InterPro"/>
</dbReference>
<dbReference type="Gene3D" id="3.40.50.1360">
    <property type="match status" value="1"/>
</dbReference>
<dbReference type="PROSITE" id="PS01161">
    <property type="entry name" value="GLC_GALNAC_ISOMERASE"/>
    <property type="match status" value="1"/>
</dbReference>
<dbReference type="PANTHER" id="PTHR11280:SF5">
    <property type="entry name" value="GLUCOSAMINE-6-PHOSPHATE ISOMERASE"/>
    <property type="match status" value="1"/>
</dbReference>
<protein>
    <recommendedName>
        <fullName evidence="4">Glucosamine-6-phosphate deaminase</fullName>
        <ecNumber evidence="4">3.5.99.6</ecNumber>
    </recommendedName>
    <alternativeName>
        <fullName evidence="4">GlcN6P deaminase</fullName>
        <shortName evidence="4">GNPDA</shortName>
    </alternativeName>
    <alternativeName>
        <fullName evidence="4">Glucosamine-6-phosphate isomerase</fullName>
    </alternativeName>
</protein>
<evidence type="ECO:0000256" key="3">
    <source>
        <dbReference type="ARBA" id="ARBA00023277"/>
    </source>
</evidence>
<gene>
    <name evidence="4" type="primary">nagB</name>
    <name evidence="6" type="ORF">BSOLF_2597</name>
</gene>
<dbReference type="InterPro" id="IPR018321">
    <property type="entry name" value="Glucosamine6P_isomerase_CS"/>
</dbReference>
<dbReference type="GO" id="GO:0004342">
    <property type="term" value="F:glucosamine-6-phosphate deaminase activity"/>
    <property type="evidence" value="ECO:0007669"/>
    <property type="project" value="UniProtKB-UniRule"/>
</dbReference>
<dbReference type="AlphaFoldDB" id="A0A2R6XXY3"/>
<dbReference type="PANTHER" id="PTHR11280">
    <property type="entry name" value="GLUCOSAMINE-6-PHOSPHATE ISOMERASE"/>
    <property type="match status" value="1"/>
</dbReference>
<comment type="similarity">
    <text evidence="4">Belongs to the glucosamine/galactosamine-6-phosphate isomerase family. NagB subfamily.</text>
</comment>
<reference evidence="7" key="1">
    <citation type="journal article" date="2018" name="Sci. Rep.">
        <title>Lignite coal burning seam in the remote Altai Mountains harbors a hydrogen-driven thermophilic microbial community.</title>
        <authorList>
            <person name="Kadnikov V.V."/>
            <person name="Mardanov A.V."/>
            <person name="Ivasenko D.A."/>
            <person name="Antsiferov D.V."/>
            <person name="Beletsky A.V."/>
            <person name="Karnachuk O.V."/>
            <person name="Ravin N.V."/>
        </authorList>
    </citation>
    <scope>NUCLEOTIDE SEQUENCE [LARGE SCALE GENOMIC DNA]</scope>
</reference>
<evidence type="ECO:0000256" key="2">
    <source>
        <dbReference type="ARBA" id="ARBA00022801"/>
    </source>
</evidence>
<dbReference type="GO" id="GO:0006043">
    <property type="term" value="P:glucosamine catabolic process"/>
    <property type="evidence" value="ECO:0007669"/>
    <property type="project" value="TreeGrafter"/>
</dbReference>
<proteinExistence type="inferred from homology"/>
<organism evidence="6 7">
    <name type="scientific">Candidatus Carbonibacillus altaicus</name>
    <dbReference type="NCBI Taxonomy" id="2163959"/>
    <lineage>
        <taxon>Bacteria</taxon>
        <taxon>Bacillati</taxon>
        <taxon>Bacillota</taxon>
        <taxon>Bacilli</taxon>
        <taxon>Bacillales</taxon>
        <taxon>Candidatus Carbonibacillus</taxon>
    </lineage>
</organism>
<dbReference type="Proteomes" id="UP000244338">
    <property type="component" value="Unassembled WGS sequence"/>
</dbReference>
<accession>A0A2R6XXY3</accession>
<comment type="catalytic activity">
    <reaction evidence="1 4">
        <text>alpha-D-glucosamine 6-phosphate + H2O = beta-D-fructose 6-phosphate + NH4(+)</text>
        <dbReference type="Rhea" id="RHEA:12172"/>
        <dbReference type="ChEBI" id="CHEBI:15377"/>
        <dbReference type="ChEBI" id="CHEBI:28938"/>
        <dbReference type="ChEBI" id="CHEBI:57634"/>
        <dbReference type="ChEBI" id="CHEBI:75989"/>
        <dbReference type="EC" id="3.5.99.6"/>
    </reaction>
</comment>
<dbReference type="Pfam" id="PF01182">
    <property type="entry name" value="Glucosamine_iso"/>
    <property type="match status" value="1"/>
</dbReference>
<comment type="function">
    <text evidence="4">Catalyzes the reversible isomerization-deamination of glucosamine 6-phosphate (GlcN6P) to form fructose 6-phosphate (Fru6P) and ammonium ion.</text>
</comment>
<dbReference type="GO" id="GO:0006046">
    <property type="term" value="P:N-acetylglucosamine catabolic process"/>
    <property type="evidence" value="ECO:0007669"/>
    <property type="project" value="UniProtKB-UniRule"/>
</dbReference>
<dbReference type="EMBL" id="PEBX01000150">
    <property type="protein sequence ID" value="PTQ55273.1"/>
    <property type="molecule type" value="Genomic_DNA"/>
</dbReference>
<keyword evidence="3 4" id="KW-0119">Carbohydrate metabolism</keyword>
<evidence type="ECO:0000256" key="1">
    <source>
        <dbReference type="ARBA" id="ARBA00000644"/>
    </source>
</evidence>
<evidence type="ECO:0000256" key="4">
    <source>
        <dbReference type="HAMAP-Rule" id="MF_01241"/>
    </source>
</evidence>
<dbReference type="UniPathway" id="UPA00629">
    <property type="reaction ID" value="UER00684"/>
</dbReference>
<dbReference type="GO" id="GO:0042802">
    <property type="term" value="F:identical protein binding"/>
    <property type="evidence" value="ECO:0007669"/>
    <property type="project" value="TreeGrafter"/>
</dbReference>
<feature type="active site" description="For ring-opening step" evidence="4">
    <location>
        <position position="136"/>
    </location>
</feature>
<evidence type="ECO:0000313" key="6">
    <source>
        <dbReference type="EMBL" id="PTQ55273.1"/>
    </source>
</evidence>
<feature type="active site" description="Proton acceptor; for ring-opening step" evidence="4">
    <location>
        <position position="138"/>
    </location>
</feature>
<dbReference type="GO" id="GO:0019262">
    <property type="term" value="P:N-acetylneuraminate catabolic process"/>
    <property type="evidence" value="ECO:0007669"/>
    <property type="project" value="UniProtKB-UniRule"/>
</dbReference>
<feature type="active site" description="For ring-opening step" evidence="4">
    <location>
        <position position="143"/>
    </location>
</feature>
<feature type="active site" description="Proton acceptor; for enolization step" evidence="4">
    <location>
        <position position="67"/>
    </location>
</feature>
<dbReference type="FunFam" id="3.40.50.1360:FF:000003">
    <property type="entry name" value="Glucosamine-6-phosphate deaminase"/>
    <property type="match status" value="1"/>
</dbReference>
<feature type="domain" description="Glucosamine/galactosamine-6-phosphate isomerase" evidence="5">
    <location>
        <begin position="10"/>
        <end position="226"/>
    </location>
</feature>
<dbReference type="CDD" id="cd01399">
    <property type="entry name" value="GlcN6P_deaminase"/>
    <property type="match status" value="1"/>
</dbReference>
<dbReference type="InterPro" id="IPR004547">
    <property type="entry name" value="Glucosamine6P_isomerase"/>
</dbReference>
<dbReference type="SUPFAM" id="SSF100950">
    <property type="entry name" value="NagB/RpiA/CoA transferase-like"/>
    <property type="match status" value="1"/>
</dbReference>
<dbReference type="NCBIfam" id="TIGR00502">
    <property type="entry name" value="nagB"/>
    <property type="match status" value="1"/>
</dbReference>
<dbReference type="EC" id="3.5.99.6" evidence="4"/>
<keyword evidence="2 4" id="KW-0378">Hydrolase</keyword>
<dbReference type="HAMAP" id="MF_01241">
    <property type="entry name" value="GlcN6P_deamin"/>
    <property type="match status" value="1"/>
</dbReference>
<dbReference type="InterPro" id="IPR006148">
    <property type="entry name" value="Glc/Gal-6P_isomerase"/>
</dbReference>
<comment type="pathway">
    <text evidence="4">Amino-sugar metabolism; N-acetylneuraminate degradation; D-fructose 6-phosphate from N-acetylneuraminate: step 5/5.</text>
</comment>
<dbReference type="InterPro" id="IPR037171">
    <property type="entry name" value="NagB/RpiA_transferase-like"/>
</dbReference>